<proteinExistence type="predicted"/>
<sequence>MGVHWIDTSIVSLRLGREQAGDRRARQPTSITLEHGDILVVNSTSYLDILYLMARWTPVFTRVYGDRVEVLSFWQAIRQCAEATPPTTAAAATRTNTLTLEELARKVKAQRRGPIIVQPEATTSNGRALLRFAPIFRHFDPALVGVSVRIATFRYPYHYFCPTFSFGNQWRHFFILCCQYHTPMTVKYLAPSKCPTTTPSSMSTSLSADKQHGDDDPLGEEIAVLMGQMSRLRRMQLSVHDKYEFLQFYEQRNDGRVRRR</sequence>
<dbReference type="GO" id="GO:0006629">
    <property type="term" value="P:lipid metabolic process"/>
    <property type="evidence" value="ECO:0007669"/>
    <property type="project" value="UniProtKB-KW"/>
</dbReference>
<dbReference type="EMBL" id="KZ989519">
    <property type="protein sequence ID" value="RKP26085.1"/>
    <property type="molecule type" value="Genomic_DNA"/>
</dbReference>
<gene>
    <name evidence="7" type="ORF">SYNPS1DRAFT_28203</name>
</gene>
<evidence type="ECO:0000313" key="8">
    <source>
        <dbReference type="Proteomes" id="UP000278143"/>
    </source>
</evidence>
<evidence type="ECO:0000256" key="4">
    <source>
        <dbReference type="ARBA" id="ARBA00023098"/>
    </source>
</evidence>
<name>A0A4P9Z1A7_9FUNG</name>
<keyword evidence="8" id="KW-1185">Reference proteome</keyword>
<dbReference type="OrthoDB" id="272512at2759"/>
<keyword evidence="4" id="KW-0443">Lipid metabolism</keyword>
<evidence type="ECO:0000313" key="7">
    <source>
        <dbReference type="EMBL" id="RKP26085.1"/>
    </source>
</evidence>
<evidence type="ECO:0008006" key="9">
    <source>
        <dbReference type="Google" id="ProtNLM"/>
    </source>
</evidence>
<evidence type="ECO:0000256" key="2">
    <source>
        <dbReference type="ARBA" id="ARBA00022692"/>
    </source>
</evidence>
<evidence type="ECO:0000256" key="5">
    <source>
        <dbReference type="ARBA" id="ARBA00023136"/>
    </source>
</evidence>
<evidence type="ECO:0000256" key="1">
    <source>
        <dbReference type="ARBA" id="ARBA00022679"/>
    </source>
</evidence>
<organism evidence="7 8">
    <name type="scientific">Syncephalis pseudoplumigaleata</name>
    <dbReference type="NCBI Taxonomy" id="1712513"/>
    <lineage>
        <taxon>Eukaryota</taxon>
        <taxon>Fungi</taxon>
        <taxon>Fungi incertae sedis</taxon>
        <taxon>Zoopagomycota</taxon>
        <taxon>Zoopagomycotina</taxon>
        <taxon>Zoopagomycetes</taxon>
        <taxon>Zoopagales</taxon>
        <taxon>Piptocephalidaceae</taxon>
        <taxon>Syncephalis</taxon>
    </lineage>
</organism>
<reference evidence="8" key="1">
    <citation type="journal article" date="2018" name="Nat. Microbiol.">
        <title>Leveraging single-cell genomics to expand the fungal tree of life.</title>
        <authorList>
            <person name="Ahrendt S.R."/>
            <person name="Quandt C.A."/>
            <person name="Ciobanu D."/>
            <person name="Clum A."/>
            <person name="Salamov A."/>
            <person name="Andreopoulos B."/>
            <person name="Cheng J.F."/>
            <person name="Woyke T."/>
            <person name="Pelin A."/>
            <person name="Henrissat B."/>
            <person name="Reynolds N.K."/>
            <person name="Benny G.L."/>
            <person name="Smith M.E."/>
            <person name="James T.Y."/>
            <person name="Grigoriev I.V."/>
        </authorList>
    </citation>
    <scope>NUCLEOTIDE SEQUENCE [LARGE SCALE GENOMIC DNA]</scope>
    <source>
        <strain evidence="8">Benny S71-1</strain>
    </source>
</reference>
<dbReference type="AlphaFoldDB" id="A0A4P9Z1A7"/>
<keyword evidence="3" id="KW-1133">Transmembrane helix</keyword>
<accession>A0A4P9Z1A7</accession>
<keyword evidence="2" id="KW-0812">Transmembrane</keyword>
<keyword evidence="6" id="KW-0012">Acyltransferase</keyword>
<dbReference type="GO" id="GO:0016746">
    <property type="term" value="F:acyltransferase activity"/>
    <property type="evidence" value="ECO:0007669"/>
    <property type="project" value="UniProtKB-KW"/>
</dbReference>
<dbReference type="PANTHER" id="PTHR23063">
    <property type="entry name" value="PHOSPHOLIPID ACYLTRANSFERASE"/>
    <property type="match status" value="1"/>
</dbReference>
<keyword evidence="1" id="KW-0808">Transferase</keyword>
<evidence type="ECO:0000256" key="6">
    <source>
        <dbReference type="ARBA" id="ARBA00023315"/>
    </source>
</evidence>
<keyword evidence="5" id="KW-0472">Membrane</keyword>
<evidence type="ECO:0000256" key="3">
    <source>
        <dbReference type="ARBA" id="ARBA00022989"/>
    </source>
</evidence>
<dbReference type="Proteomes" id="UP000278143">
    <property type="component" value="Unassembled WGS sequence"/>
</dbReference>
<dbReference type="PANTHER" id="PTHR23063:SF60">
    <property type="entry name" value="LYSOPHOSPHATIDIC ACID:OLEOYL-COA ACYLTRANSFERASE 1"/>
    <property type="match status" value="1"/>
</dbReference>
<protein>
    <recommendedName>
        <fullName evidence="9">Phospholipid/glycerol acyltransferase domain-containing protein</fullName>
    </recommendedName>
</protein>